<keyword evidence="1" id="KW-1133">Transmembrane helix</keyword>
<dbReference type="EMBL" id="WERV01000004">
    <property type="protein sequence ID" value="MDV7715297.1"/>
    <property type="molecule type" value="Genomic_DNA"/>
</dbReference>
<proteinExistence type="predicted"/>
<evidence type="ECO:0000256" key="1">
    <source>
        <dbReference type="SAM" id="Phobius"/>
    </source>
</evidence>
<reference evidence="2" key="1">
    <citation type="submission" date="2019-10" db="EMBL/GenBank/DDBJ databases">
        <title>Malate fermentation in French cider.</title>
        <authorList>
            <person name="Cousin F.J."/>
            <person name="Medina Fernandez S."/>
            <person name="Misery B."/>
            <person name="Laplace J.-M."/>
            <person name="Cretenet M."/>
        </authorList>
    </citation>
    <scope>NUCLEOTIDE SEQUENCE</scope>
    <source>
        <strain evidence="2">UCMA15129</strain>
    </source>
</reference>
<dbReference type="RefSeq" id="WP_317768273.1">
    <property type="nucleotide sequence ID" value="NZ_WERV01000004.1"/>
</dbReference>
<accession>A0AAJ2P4A6</accession>
<keyword evidence="1" id="KW-0472">Membrane</keyword>
<dbReference type="Proteomes" id="UP001281024">
    <property type="component" value="Unassembled WGS sequence"/>
</dbReference>
<sequence>MSNLFFWFTFILIIIITVFAMTINSSNEAREWFAKRRIIAWFTAKISLCLRKIILRNLKILLFFFIALMFLFYFRFEDFRNLIDKANLISISGILAIIAIISNYLTIIEERNKMKELEAKQANKITSWISGEVTANKPDRFGNTLGNKITISNKSNSPIYDVWCFLVSNKSVDDKKEDIFDSIQIDYSSHIELIAPGNTEIEMYSPGDAMGRVHPASTIIFRDTNKRYWARSHSGKLMKVDKMSFYAALNKKGCHSPEYPEPISIKHVE</sequence>
<comment type="caution">
    <text evidence="2">The sequence shown here is derived from an EMBL/GenBank/DDBJ whole genome shotgun (WGS) entry which is preliminary data.</text>
</comment>
<feature type="transmembrane region" description="Helical" evidence="1">
    <location>
        <begin position="60"/>
        <end position="76"/>
    </location>
</feature>
<dbReference type="AlphaFoldDB" id="A0AAJ2P4A6"/>
<protein>
    <submittedName>
        <fullName evidence="2">Uncharacterized protein</fullName>
    </submittedName>
</protein>
<organism evidence="2 3">
    <name type="scientific">Oenococcus oeni</name>
    <name type="common">Leuconostoc oenos</name>
    <dbReference type="NCBI Taxonomy" id="1247"/>
    <lineage>
        <taxon>Bacteria</taxon>
        <taxon>Bacillati</taxon>
        <taxon>Bacillota</taxon>
        <taxon>Bacilli</taxon>
        <taxon>Lactobacillales</taxon>
        <taxon>Lactobacillaceae</taxon>
        <taxon>Oenococcus</taxon>
    </lineage>
</organism>
<evidence type="ECO:0000313" key="3">
    <source>
        <dbReference type="Proteomes" id="UP001281024"/>
    </source>
</evidence>
<feature type="transmembrane region" description="Helical" evidence="1">
    <location>
        <begin position="6"/>
        <end position="27"/>
    </location>
</feature>
<keyword evidence="1" id="KW-0812">Transmembrane</keyword>
<evidence type="ECO:0000313" key="2">
    <source>
        <dbReference type="EMBL" id="MDV7715297.1"/>
    </source>
</evidence>
<gene>
    <name evidence="2" type="ORF">GA838_05935</name>
</gene>
<name>A0AAJ2P4A6_OENOE</name>
<feature type="transmembrane region" description="Helical" evidence="1">
    <location>
        <begin position="88"/>
        <end position="107"/>
    </location>
</feature>